<evidence type="ECO:0000259" key="8">
    <source>
        <dbReference type="Pfam" id="PF17048"/>
    </source>
</evidence>
<evidence type="ECO:0000256" key="1">
    <source>
        <dbReference type="ARBA" id="ARBA00009835"/>
    </source>
</evidence>
<keyword evidence="6" id="KW-0732">Signal</keyword>
<protein>
    <recommendedName>
        <fullName evidence="5">Neutral ceramidase</fullName>
        <ecNumber evidence="5">3.5.1.23</ecNumber>
    </recommendedName>
</protein>
<dbReference type="InterPro" id="IPR031329">
    <property type="entry name" value="NEUT/ALK_ceramidase_N"/>
</dbReference>
<keyword evidence="4" id="KW-0862">Zinc</keyword>
<dbReference type="GO" id="GO:0016020">
    <property type="term" value="C:membrane"/>
    <property type="evidence" value="ECO:0007669"/>
    <property type="project" value="GOC"/>
</dbReference>
<accession>A0AAW2YKM1</accession>
<dbReference type="GO" id="GO:0046514">
    <property type="term" value="P:ceramide catabolic process"/>
    <property type="evidence" value="ECO:0007669"/>
    <property type="project" value="InterPro"/>
</dbReference>
<evidence type="ECO:0000256" key="3">
    <source>
        <dbReference type="PIRSR" id="PIRSR606823-1"/>
    </source>
</evidence>
<dbReference type="PANTHER" id="PTHR12670">
    <property type="entry name" value="CERAMIDASE"/>
    <property type="match status" value="1"/>
</dbReference>
<evidence type="ECO:0000313" key="10">
    <source>
        <dbReference type="Proteomes" id="UP001431209"/>
    </source>
</evidence>
<comment type="similarity">
    <text evidence="1 5">Belongs to the neutral ceramidase family.</text>
</comment>
<dbReference type="Pfam" id="PF04734">
    <property type="entry name" value="Ceramidase_alk"/>
    <property type="match status" value="1"/>
</dbReference>
<evidence type="ECO:0000256" key="4">
    <source>
        <dbReference type="PIRSR" id="PIRSR606823-2"/>
    </source>
</evidence>
<feature type="binding site" evidence="4">
    <location>
        <position position="236"/>
    </location>
    <ligand>
        <name>Zn(2+)</name>
        <dbReference type="ChEBI" id="CHEBI:29105"/>
    </ligand>
</feature>
<dbReference type="Pfam" id="PF17048">
    <property type="entry name" value="Ceramidse_alk_C"/>
    <property type="match status" value="1"/>
</dbReference>
<keyword evidence="10" id="KW-1185">Reference proteome</keyword>
<keyword evidence="5" id="KW-0443">Lipid metabolism</keyword>
<feature type="chain" id="PRO_5043598730" description="Neutral ceramidase" evidence="6">
    <location>
        <begin position="19"/>
        <end position="717"/>
    </location>
</feature>
<reference evidence="9 10" key="1">
    <citation type="submission" date="2024-03" db="EMBL/GenBank/DDBJ databases">
        <title>The Acrasis kona genome and developmental transcriptomes reveal deep origins of eukaryotic multicellular pathways.</title>
        <authorList>
            <person name="Sheikh S."/>
            <person name="Fu C.-J."/>
            <person name="Brown M.W."/>
            <person name="Baldauf S.L."/>
        </authorList>
    </citation>
    <scope>NUCLEOTIDE SEQUENCE [LARGE SCALE GENOMIC DNA]</scope>
    <source>
        <strain evidence="9 10">ATCC MYA-3509</strain>
    </source>
</reference>
<comment type="caution">
    <text evidence="9">The sequence shown here is derived from an EMBL/GenBank/DDBJ whole genome shotgun (WGS) entry which is preliminary data.</text>
</comment>
<keyword evidence="4" id="KW-0479">Metal-binding</keyword>
<dbReference type="GO" id="GO:0046872">
    <property type="term" value="F:metal ion binding"/>
    <property type="evidence" value="ECO:0007669"/>
    <property type="project" value="UniProtKB-KW"/>
</dbReference>
<evidence type="ECO:0000259" key="7">
    <source>
        <dbReference type="Pfam" id="PF04734"/>
    </source>
</evidence>
<dbReference type="InterPro" id="IPR038445">
    <property type="entry name" value="NCDase_C_sf"/>
</dbReference>
<evidence type="ECO:0000256" key="5">
    <source>
        <dbReference type="RuleBase" id="RU366019"/>
    </source>
</evidence>
<dbReference type="PANTHER" id="PTHR12670:SF1">
    <property type="entry name" value="NEUTRAL CERAMIDASE"/>
    <property type="match status" value="1"/>
</dbReference>
<comment type="cofactor">
    <cofactor evidence="4">
        <name>Zn(2+)</name>
        <dbReference type="ChEBI" id="CHEBI:29105"/>
    </cofactor>
    <text evidence="4">Binds 1 zinc ion per subunit.</text>
</comment>
<dbReference type="EC" id="3.5.1.23" evidence="5"/>
<evidence type="ECO:0000313" key="9">
    <source>
        <dbReference type="EMBL" id="KAL0476587.1"/>
    </source>
</evidence>
<dbReference type="GO" id="GO:0017040">
    <property type="term" value="F:N-acylsphingosine amidohydrolase activity"/>
    <property type="evidence" value="ECO:0007669"/>
    <property type="project" value="UniProtKB-UniRule"/>
</dbReference>
<feature type="binding site" evidence="4">
    <location>
        <position position="124"/>
    </location>
    <ligand>
        <name>Zn(2+)</name>
        <dbReference type="ChEBI" id="CHEBI:29105"/>
    </ligand>
</feature>
<evidence type="ECO:0000256" key="6">
    <source>
        <dbReference type="SAM" id="SignalP"/>
    </source>
</evidence>
<sequence length="717" mass="78777">MISQRLVVILLLCTFLYAAIPDADNNYRIGVGSYDMTGPAAEVGMMGYAMVGQRTHGIHFRLRARAFVIADRKSDADRIVYVNTDTCMTTQAVKLTVADRIQKKYPDTLGKYYNNDNIAISATHSHAGVGGYAWYTMYDMTTFGFEKANFEVVVDGIIAAIKQAHDNLSQGGRILLNQGKLGNDSNINRSPTAYLRNPADERARYEDGNTDKIMTNLRFEDQDGFELGMLNWFPVHGTSMTNTNKFISGDNKGFASYVVERKKDAQLKRAKGRFIAAFGQTNEGDVSPNTRGPSCPDGITPCAEDSTCQGKTQLCTAKGPGKDEFDSTKIIGEKQAVAAMKLYDDVAGSIVLSGPVRHRHTFVNMSSTLVKPEYTSTGKIGTTCRAAMGYSFAAGTTDGPGDFNFKQGMNKTGNPFWDYISSFVAKPTEEQKACQAPKPILLDVGQTEPLPWVPDVLPIQMFSIGSLAILSLPAELTTMSGRRVKEVIHKTLVKNNPTQFSAEKAKVVIAGLSNAYSGYVTTFEEYTAQRYEGASTMYGPHTLAAYTQEMDKLAFAIANNQAVPAGPAPLNLTDRVWSFNPGVVVDTHPSGKPFGSIHVDVDTTKTYKTGEAVTAEFWSAHPKNHLMTEQTFSSVERRTGDGPNDFEVVVTDHEWDTTFKWTRVWIAQSTATITWKIGETIEIQPGMYRIRHFGVSKDLFGTRTPFVGSSSEFKVVA</sequence>
<dbReference type="InterPro" id="IPR031331">
    <property type="entry name" value="NEUT/ALK_ceramidase_C"/>
</dbReference>
<organism evidence="9 10">
    <name type="scientific">Acrasis kona</name>
    <dbReference type="NCBI Taxonomy" id="1008807"/>
    <lineage>
        <taxon>Eukaryota</taxon>
        <taxon>Discoba</taxon>
        <taxon>Heterolobosea</taxon>
        <taxon>Tetramitia</taxon>
        <taxon>Eutetramitia</taxon>
        <taxon>Acrasidae</taxon>
        <taxon>Acrasis</taxon>
    </lineage>
</organism>
<dbReference type="Proteomes" id="UP001431209">
    <property type="component" value="Unassembled WGS sequence"/>
</dbReference>
<dbReference type="AlphaFoldDB" id="A0AAW2YKM1"/>
<dbReference type="GO" id="GO:0042759">
    <property type="term" value="P:long-chain fatty acid biosynthetic process"/>
    <property type="evidence" value="ECO:0007669"/>
    <property type="project" value="TreeGrafter"/>
</dbReference>
<dbReference type="GO" id="GO:0005576">
    <property type="term" value="C:extracellular region"/>
    <property type="evidence" value="ECO:0007669"/>
    <property type="project" value="TreeGrafter"/>
</dbReference>
<feature type="binding site" evidence="4">
    <location>
        <position position="519"/>
    </location>
    <ligand>
        <name>Zn(2+)</name>
        <dbReference type="ChEBI" id="CHEBI:29105"/>
    </ligand>
</feature>
<keyword evidence="5" id="KW-0746">Sphingolipid metabolism</keyword>
<evidence type="ECO:0000256" key="2">
    <source>
        <dbReference type="ARBA" id="ARBA00022801"/>
    </source>
</evidence>
<feature type="domain" description="Neutral/alkaline non-lysosomal ceramidase N-terminal" evidence="7">
    <location>
        <begin position="27"/>
        <end position="548"/>
    </location>
</feature>
<dbReference type="EMBL" id="JAOPGA020000059">
    <property type="protein sequence ID" value="KAL0476587.1"/>
    <property type="molecule type" value="Genomic_DNA"/>
</dbReference>
<dbReference type="GO" id="GO:0046512">
    <property type="term" value="P:sphingosine biosynthetic process"/>
    <property type="evidence" value="ECO:0007669"/>
    <property type="project" value="TreeGrafter"/>
</dbReference>
<dbReference type="InterPro" id="IPR006823">
    <property type="entry name" value="Ceramidase_alk"/>
</dbReference>
<keyword evidence="2 5" id="KW-0378">Hydrolase</keyword>
<comment type="catalytic activity">
    <reaction evidence="5">
        <text>an N-acylsphing-4-enine + H2O = sphing-4-enine + a fatty acid</text>
        <dbReference type="Rhea" id="RHEA:20856"/>
        <dbReference type="ChEBI" id="CHEBI:15377"/>
        <dbReference type="ChEBI" id="CHEBI:28868"/>
        <dbReference type="ChEBI" id="CHEBI:52639"/>
        <dbReference type="ChEBI" id="CHEBI:57756"/>
        <dbReference type="EC" id="3.5.1.23"/>
    </reaction>
</comment>
<proteinExistence type="inferred from homology"/>
<feature type="signal peptide" evidence="6">
    <location>
        <begin position="1"/>
        <end position="18"/>
    </location>
</feature>
<name>A0AAW2YKM1_9EUKA</name>
<gene>
    <name evidence="9" type="ORF">AKO1_006065</name>
</gene>
<feature type="domain" description="Neutral/alkaline non-lysosomal ceramidase C-terminal" evidence="8">
    <location>
        <begin position="551"/>
        <end position="715"/>
    </location>
</feature>
<dbReference type="Gene3D" id="2.60.40.2300">
    <property type="entry name" value="Neutral/alkaline non-lysosomal ceramidase, C-terminal domain"/>
    <property type="match status" value="1"/>
</dbReference>
<feature type="active site" description="Nucleophile" evidence="3">
    <location>
        <position position="287"/>
    </location>
</feature>
<feature type="binding site" evidence="4">
    <location>
        <position position="475"/>
    </location>
    <ligand>
        <name>Zn(2+)</name>
        <dbReference type="ChEBI" id="CHEBI:29105"/>
    </ligand>
</feature>